<reference evidence="2 3" key="2">
    <citation type="submission" date="2015-05" db="EMBL/GenBank/DDBJ databases">
        <title>Lifestyle Evolution in Cyanobacterial Symbionts of Sponges.</title>
        <authorList>
            <person name="Burgsdorf I."/>
            <person name="Slaby B.M."/>
            <person name="Handley K.M."/>
            <person name="Haber M."/>
            <person name="Blom J."/>
            <person name="Marshall C.W."/>
            <person name="Gilbert J.A."/>
            <person name="Hentschel U."/>
            <person name="Steindler L."/>
        </authorList>
    </citation>
    <scope>NUCLEOTIDE SEQUENCE [LARGE SCALE GENOMIC DNA]</scope>
    <source>
        <strain evidence="2">15L</strain>
    </source>
</reference>
<dbReference type="Pfam" id="PF01850">
    <property type="entry name" value="PIN"/>
    <property type="match status" value="1"/>
</dbReference>
<organism evidence="2 3">
    <name type="scientific">Candidatus Synechococcus spongiarum 15L</name>
    <dbReference type="NCBI Taxonomy" id="1608419"/>
    <lineage>
        <taxon>Bacteria</taxon>
        <taxon>Bacillati</taxon>
        <taxon>Cyanobacteriota</taxon>
        <taxon>Cyanophyceae</taxon>
        <taxon>Synechococcales</taxon>
        <taxon>Synechococcaceae</taxon>
        <taxon>Synechococcus</taxon>
    </lineage>
</organism>
<dbReference type="Gene3D" id="3.40.50.1010">
    <property type="entry name" value="5'-nuclease"/>
    <property type="match status" value="1"/>
</dbReference>
<dbReference type="InterPro" id="IPR029060">
    <property type="entry name" value="PIN-like_dom_sf"/>
</dbReference>
<dbReference type="Proteomes" id="UP000035037">
    <property type="component" value="Unassembled WGS sequence"/>
</dbReference>
<feature type="domain" description="PIN" evidence="1">
    <location>
        <begin position="5"/>
        <end position="125"/>
    </location>
</feature>
<dbReference type="PANTHER" id="PTHR36173">
    <property type="entry name" value="RIBONUCLEASE VAPC16-RELATED"/>
    <property type="match status" value="1"/>
</dbReference>
<evidence type="ECO:0000313" key="3">
    <source>
        <dbReference type="Proteomes" id="UP000035037"/>
    </source>
</evidence>
<evidence type="ECO:0000259" key="1">
    <source>
        <dbReference type="Pfam" id="PF01850"/>
    </source>
</evidence>
<dbReference type="InterPro" id="IPR002716">
    <property type="entry name" value="PIN_dom"/>
</dbReference>
<accession>A0A0G8B097</accession>
<reference evidence="2 3" key="1">
    <citation type="submission" date="2015-02" db="EMBL/GenBank/DDBJ databases">
        <authorList>
            <person name="Slaby B."/>
            <person name="Hentschel U."/>
        </authorList>
    </citation>
    <scope>NUCLEOTIDE SEQUENCE [LARGE SCALE GENOMIC DNA]</scope>
    <source>
        <strain evidence="2">15L</strain>
    </source>
</reference>
<evidence type="ECO:0000313" key="2">
    <source>
        <dbReference type="EMBL" id="KKZ14683.1"/>
    </source>
</evidence>
<name>A0A0G8B097_9SYNE</name>
<dbReference type="PANTHER" id="PTHR36173:SF2">
    <property type="entry name" value="RIBONUCLEASE VAPC16"/>
    <property type="match status" value="1"/>
</dbReference>
<dbReference type="SUPFAM" id="SSF88723">
    <property type="entry name" value="PIN domain-like"/>
    <property type="match status" value="1"/>
</dbReference>
<dbReference type="InterPro" id="IPR052919">
    <property type="entry name" value="TA_system_RNase"/>
</dbReference>
<dbReference type="CDD" id="cd09872">
    <property type="entry name" value="PIN_Sll0205-like"/>
    <property type="match status" value="1"/>
</dbReference>
<dbReference type="InterPro" id="IPR041705">
    <property type="entry name" value="PIN_Sll0205"/>
</dbReference>
<proteinExistence type="predicted"/>
<comment type="caution">
    <text evidence="2">The sequence shown here is derived from an EMBL/GenBank/DDBJ whole genome shotgun (WGS) entry which is preliminary data.</text>
</comment>
<dbReference type="EMBL" id="JYFQ01000005">
    <property type="protein sequence ID" value="KKZ14683.1"/>
    <property type="molecule type" value="Genomic_DNA"/>
</dbReference>
<gene>
    <name evidence="2" type="ORF">TQ37_00295</name>
</gene>
<sequence>MTRLLLDTRLLLWWLNDDPCLPEEVVSQVQVENVKTHISQVSLWEMAIKVALGKLEIKGEPGELAQQVPLQGFCWLQLQNSHILEVAALELDKKHRDPFDRLLVAQSQTERMELLTCDKELERYPSVTVYSRVRR</sequence>
<dbReference type="PATRIC" id="fig|1608419.3.peg.1804"/>
<protein>
    <recommendedName>
        <fullName evidence="1">PIN domain-containing protein</fullName>
    </recommendedName>
</protein>
<dbReference type="AlphaFoldDB" id="A0A0G8B097"/>